<evidence type="ECO:0008006" key="4">
    <source>
        <dbReference type="Google" id="ProtNLM"/>
    </source>
</evidence>
<name>A0ABS1TLC3_9BACI</name>
<keyword evidence="1" id="KW-0812">Transmembrane</keyword>
<organism evidence="2 3">
    <name type="scientific">Neobacillus paridis</name>
    <dbReference type="NCBI Taxonomy" id="2803862"/>
    <lineage>
        <taxon>Bacteria</taxon>
        <taxon>Bacillati</taxon>
        <taxon>Bacillota</taxon>
        <taxon>Bacilli</taxon>
        <taxon>Bacillales</taxon>
        <taxon>Bacillaceae</taxon>
        <taxon>Neobacillus</taxon>
    </lineage>
</organism>
<dbReference type="Proteomes" id="UP000623967">
    <property type="component" value="Unassembled WGS sequence"/>
</dbReference>
<protein>
    <recommendedName>
        <fullName evidence="4">DUF3899 domain-containing protein</fullName>
    </recommendedName>
</protein>
<sequence length="110" mass="12281">MINFIDMMQYIVMGGAALLFVAVPLSVVGTLMQKHKEAQSKREMMELWMHTQNMANMTQSMKNAGVDPNLAMFQAMPASSDYKKKSFNLITTLLGVNALLFVGLIFAIIF</sequence>
<dbReference type="EMBL" id="JAESWB010000134">
    <property type="protein sequence ID" value="MBL4952116.1"/>
    <property type="molecule type" value="Genomic_DNA"/>
</dbReference>
<dbReference type="RefSeq" id="WP_202653395.1">
    <property type="nucleotide sequence ID" value="NZ_JAESWB010000134.1"/>
</dbReference>
<evidence type="ECO:0000313" key="2">
    <source>
        <dbReference type="EMBL" id="MBL4952116.1"/>
    </source>
</evidence>
<evidence type="ECO:0000256" key="1">
    <source>
        <dbReference type="SAM" id="Phobius"/>
    </source>
</evidence>
<comment type="caution">
    <text evidence="2">The sequence shown here is derived from an EMBL/GenBank/DDBJ whole genome shotgun (WGS) entry which is preliminary data.</text>
</comment>
<reference evidence="2 3" key="1">
    <citation type="submission" date="2021-01" db="EMBL/GenBank/DDBJ databases">
        <title>Genome public.</title>
        <authorList>
            <person name="Liu C."/>
            <person name="Sun Q."/>
        </authorList>
    </citation>
    <scope>NUCLEOTIDE SEQUENCE [LARGE SCALE GENOMIC DNA]</scope>
    <source>
        <strain evidence="2 3">YIM B02564</strain>
    </source>
</reference>
<keyword evidence="1" id="KW-1133">Transmembrane helix</keyword>
<gene>
    <name evidence="2" type="ORF">JK635_07815</name>
</gene>
<accession>A0ABS1TLC3</accession>
<proteinExistence type="predicted"/>
<keyword evidence="3" id="KW-1185">Reference proteome</keyword>
<feature type="transmembrane region" description="Helical" evidence="1">
    <location>
        <begin position="12"/>
        <end position="32"/>
    </location>
</feature>
<feature type="transmembrane region" description="Helical" evidence="1">
    <location>
        <begin position="86"/>
        <end position="109"/>
    </location>
</feature>
<evidence type="ECO:0000313" key="3">
    <source>
        <dbReference type="Proteomes" id="UP000623967"/>
    </source>
</evidence>
<keyword evidence="1" id="KW-0472">Membrane</keyword>